<evidence type="ECO:0000256" key="2">
    <source>
        <dbReference type="ARBA" id="ARBA00023315"/>
    </source>
</evidence>
<dbReference type="OrthoDB" id="2631610at2"/>
<dbReference type="PANTHER" id="PTHR43792:SF8">
    <property type="entry name" value="[RIBOSOMAL PROTEIN US5]-ALANINE N-ACETYLTRANSFERASE"/>
    <property type="match status" value="1"/>
</dbReference>
<evidence type="ECO:0000256" key="1">
    <source>
        <dbReference type="ARBA" id="ARBA00022679"/>
    </source>
</evidence>
<dbReference type="Pfam" id="PF13302">
    <property type="entry name" value="Acetyltransf_3"/>
    <property type="match status" value="1"/>
</dbReference>
<organism evidence="5 6">
    <name type="scientific">Dictyobacter alpinus</name>
    <dbReference type="NCBI Taxonomy" id="2014873"/>
    <lineage>
        <taxon>Bacteria</taxon>
        <taxon>Bacillati</taxon>
        <taxon>Chloroflexota</taxon>
        <taxon>Ktedonobacteria</taxon>
        <taxon>Ktedonobacterales</taxon>
        <taxon>Dictyobacteraceae</taxon>
        <taxon>Dictyobacter</taxon>
    </lineage>
</organism>
<dbReference type="AlphaFoldDB" id="A0A402BBH1"/>
<protein>
    <submittedName>
        <fullName evidence="5">N-acetyltransferase GCN5</fullName>
    </submittedName>
</protein>
<evidence type="ECO:0000313" key="5">
    <source>
        <dbReference type="EMBL" id="GCE28695.1"/>
    </source>
</evidence>
<keyword evidence="2" id="KW-0012">Acyltransferase</keyword>
<reference evidence="6" key="1">
    <citation type="submission" date="2018-12" db="EMBL/GenBank/DDBJ databases">
        <title>Tengunoibacter tsumagoiensis gen. nov., sp. nov., Dictyobacter kobayashii sp. nov., D. alpinus sp. nov., and D. joshuensis sp. nov. and description of Dictyobacteraceae fam. nov. within the order Ktedonobacterales isolated from Tengu-no-mugimeshi.</title>
        <authorList>
            <person name="Wang C.M."/>
            <person name="Zheng Y."/>
            <person name="Sakai Y."/>
            <person name="Toyoda A."/>
            <person name="Minakuchi Y."/>
            <person name="Abe K."/>
            <person name="Yokota A."/>
            <person name="Yabe S."/>
        </authorList>
    </citation>
    <scope>NUCLEOTIDE SEQUENCE [LARGE SCALE GENOMIC DNA]</scope>
    <source>
        <strain evidence="6">Uno16</strain>
    </source>
</reference>
<dbReference type="PROSITE" id="PS51186">
    <property type="entry name" value="GNAT"/>
    <property type="match status" value="1"/>
</dbReference>
<dbReference type="InterPro" id="IPR000182">
    <property type="entry name" value="GNAT_dom"/>
</dbReference>
<dbReference type="RefSeq" id="WP_126628880.1">
    <property type="nucleotide sequence ID" value="NZ_BIFT01000001.1"/>
</dbReference>
<dbReference type="GO" id="GO:0008999">
    <property type="term" value="F:protein-N-terminal-alanine acetyltransferase activity"/>
    <property type="evidence" value="ECO:0007669"/>
    <property type="project" value="TreeGrafter"/>
</dbReference>
<dbReference type="PANTHER" id="PTHR43792">
    <property type="entry name" value="GNAT FAMILY, PUTATIVE (AFU_ORTHOLOGUE AFUA_3G00765)-RELATED-RELATED"/>
    <property type="match status" value="1"/>
</dbReference>
<dbReference type="Gene3D" id="3.40.630.30">
    <property type="match status" value="1"/>
</dbReference>
<keyword evidence="6" id="KW-1185">Reference proteome</keyword>
<dbReference type="Proteomes" id="UP000287171">
    <property type="component" value="Unassembled WGS sequence"/>
</dbReference>
<dbReference type="InterPro" id="IPR016181">
    <property type="entry name" value="Acyl_CoA_acyltransferase"/>
</dbReference>
<dbReference type="EMBL" id="BIFT01000001">
    <property type="protein sequence ID" value="GCE28695.1"/>
    <property type="molecule type" value="Genomic_DNA"/>
</dbReference>
<gene>
    <name evidence="5" type="ORF">KDA_41790</name>
</gene>
<dbReference type="SUPFAM" id="SSF55729">
    <property type="entry name" value="Acyl-CoA N-acyltransferases (Nat)"/>
    <property type="match status" value="1"/>
</dbReference>
<evidence type="ECO:0000313" key="6">
    <source>
        <dbReference type="Proteomes" id="UP000287171"/>
    </source>
</evidence>
<sequence>MTESDIFYRSTVRIEPWGEGDLPLLKKLLGDPAMTEHLGGPESDEQLVKRQARYERLTPDGKGQMFKIVYEATGEAVGSVGYWDTTHHGENIYEMGWSVLPAFQGQGIASAAVAQVLAIVQPDGTYRSLHAFPSIHNPSSNAVCRKLGFTLIEECEFEYPRGSFMRCNDWRLELSTGN</sequence>
<proteinExistence type="inferred from homology"/>
<evidence type="ECO:0000259" key="4">
    <source>
        <dbReference type="PROSITE" id="PS51186"/>
    </source>
</evidence>
<feature type="domain" description="N-acetyltransferase" evidence="4">
    <location>
        <begin position="12"/>
        <end position="170"/>
    </location>
</feature>
<accession>A0A402BBH1</accession>
<evidence type="ECO:0000256" key="3">
    <source>
        <dbReference type="ARBA" id="ARBA00038502"/>
    </source>
</evidence>
<comment type="similarity">
    <text evidence="3">Belongs to the acetyltransferase family. RimJ subfamily.</text>
</comment>
<dbReference type="InterPro" id="IPR051531">
    <property type="entry name" value="N-acetyltransferase"/>
</dbReference>
<dbReference type="GO" id="GO:0005737">
    <property type="term" value="C:cytoplasm"/>
    <property type="evidence" value="ECO:0007669"/>
    <property type="project" value="TreeGrafter"/>
</dbReference>
<dbReference type="CDD" id="cd04301">
    <property type="entry name" value="NAT_SF"/>
    <property type="match status" value="1"/>
</dbReference>
<name>A0A402BBH1_9CHLR</name>
<keyword evidence="1 5" id="KW-0808">Transferase</keyword>
<comment type="caution">
    <text evidence="5">The sequence shown here is derived from an EMBL/GenBank/DDBJ whole genome shotgun (WGS) entry which is preliminary data.</text>
</comment>